<evidence type="ECO:0000313" key="1">
    <source>
        <dbReference type="EMBL" id="RHW41962.1"/>
    </source>
</evidence>
<organism evidence="1 2">
    <name type="scientific">Neobacillus notoginsengisoli</name>
    <dbReference type="NCBI Taxonomy" id="1578198"/>
    <lineage>
        <taxon>Bacteria</taxon>
        <taxon>Bacillati</taxon>
        <taxon>Bacillota</taxon>
        <taxon>Bacilli</taxon>
        <taxon>Bacillales</taxon>
        <taxon>Bacillaceae</taxon>
        <taxon>Neobacillus</taxon>
    </lineage>
</organism>
<accession>A0A417YX04</accession>
<comment type="caution">
    <text evidence="1">The sequence shown here is derived from an EMBL/GenBank/DDBJ whole genome shotgun (WGS) entry which is preliminary data.</text>
</comment>
<gene>
    <name evidence="1" type="ORF">D1B31_04765</name>
</gene>
<keyword evidence="2" id="KW-1185">Reference proteome</keyword>
<dbReference type="EMBL" id="QWEG01000003">
    <property type="protein sequence ID" value="RHW41962.1"/>
    <property type="molecule type" value="Genomic_DNA"/>
</dbReference>
<dbReference type="AlphaFoldDB" id="A0A417YX04"/>
<proteinExistence type="predicted"/>
<sequence>MTNQQQNNNQKENQVSKGIKDTAGAAFQVAHSALETTENTAMNVVDATTNAVNKAAKNVQNMGSNE</sequence>
<name>A0A417YX04_9BACI</name>
<protein>
    <submittedName>
        <fullName evidence="1">Uncharacterized protein</fullName>
    </submittedName>
</protein>
<dbReference type="RefSeq" id="WP_118919617.1">
    <property type="nucleotide sequence ID" value="NZ_QWEG01000003.1"/>
</dbReference>
<dbReference type="Proteomes" id="UP000284416">
    <property type="component" value="Unassembled WGS sequence"/>
</dbReference>
<reference evidence="1 2" key="1">
    <citation type="journal article" date="2017" name="Int. J. Syst. Evol. Microbiol.">
        <title>Bacillus notoginsengisoli sp. nov., a novel bacterium isolated from the rhizosphere of Panax notoginseng.</title>
        <authorList>
            <person name="Zhang M.Y."/>
            <person name="Cheng J."/>
            <person name="Cai Y."/>
            <person name="Zhang T.Y."/>
            <person name="Wu Y.Y."/>
            <person name="Manikprabhu D."/>
            <person name="Li W.J."/>
            <person name="Zhang Y.X."/>
        </authorList>
    </citation>
    <scope>NUCLEOTIDE SEQUENCE [LARGE SCALE GENOMIC DNA]</scope>
    <source>
        <strain evidence="1 2">JCM 30743</strain>
    </source>
</reference>
<evidence type="ECO:0000313" key="2">
    <source>
        <dbReference type="Proteomes" id="UP000284416"/>
    </source>
</evidence>